<dbReference type="InterPro" id="IPR011009">
    <property type="entry name" value="Kinase-like_dom_sf"/>
</dbReference>
<dbReference type="PROSITE" id="PS00108">
    <property type="entry name" value="PROTEIN_KINASE_ST"/>
    <property type="match status" value="1"/>
</dbReference>
<name>A0A6G0TIV1_APHGL</name>
<keyword evidence="7 15" id="KW-0547">Nucleotide-binding</keyword>
<keyword evidence="16" id="KW-1133">Transmembrane helix</keyword>
<evidence type="ECO:0000313" key="19">
    <source>
        <dbReference type="EMBL" id="KAE9532642.1"/>
    </source>
</evidence>
<evidence type="ECO:0000256" key="10">
    <source>
        <dbReference type="ARBA" id="ARBA00023121"/>
    </source>
</evidence>
<accession>A0A6G0TIV1</accession>
<keyword evidence="11 16" id="KW-0472">Membrane</keyword>
<proteinExistence type="inferred from homology"/>
<dbReference type="GO" id="GO:0005737">
    <property type="term" value="C:cytoplasm"/>
    <property type="evidence" value="ECO:0007669"/>
    <property type="project" value="TreeGrafter"/>
</dbReference>
<dbReference type="AlphaFoldDB" id="A0A6G0TIV1"/>
<evidence type="ECO:0000256" key="11">
    <source>
        <dbReference type="ARBA" id="ARBA00023136"/>
    </source>
</evidence>
<evidence type="ECO:0000256" key="6">
    <source>
        <dbReference type="ARBA" id="ARBA00022679"/>
    </source>
</evidence>
<sequence>MSRYPTLRSCGYELDRTIGTGGFGKVKLATHTLTGEKVAIKIMDKTKLGKDLPRVKLEISALKNLSHPNICKLYQVIETESHCYVVMEYCSGGELFDHIVEKSRLSEMESRMFFRQIISAVSYLHDNGYAHRDLKPENVLLDREQNLKIIDFGLCAKPQGGMDSLLLTSCGSPTYAAPELIQGVKYHGSEVDIWSMGVILYALLCGCLPFESDNIDELFKKILKGKYIEPGWLSSGSKRLLRRMLCVDPLKRIRISELINDPWISLGFGCPPSTKNHNVDRCKDMECLEVISQYCEIDKEIIWSRISKWKYDSETATYLLLLNKKKYGAPLVLKKKEVSNQQPELIIKRPVALHTPGSENRRVVGRAVRRKIDEVTPTIPAKIKRNTNAETPQVQPPCSSNLSSPAGKLISGLDRVRKALTPRRRISTPTQKQPEILNIKKDLCNISTTVCKDPEKVMNQLEKVLAMRNVICSRKGFVLRGKLKSDVAGKEKLKLSFELEICLVPSMNKENVPVVAIKRKRLKGDSWMYKKICEEILNFTGKMYSLKLFVIVALICTSLSVSGQNADNQQARLLVSKQVLNKLLVQDSDILVKYTIYNVGSVPATNVILQDSGFPDEAFATVKGNLNIRFNRIPSGANVTHAVVIKPLTYGRFNFTAAVVQYKSSEGAEEPQFAISSEPGEGYIISYAEYDKKFSPHLLDWFAFALMSFPAILGPFVLWWISKSKYELILKQKREKVSKD</sequence>
<protein>
    <recommendedName>
        <fullName evidence="3">non-specific serine/threonine protein kinase</fullName>
        <ecNumber evidence="3">2.7.11.1</ecNumber>
    </recommendedName>
</protein>
<reference evidence="19 20" key="1">
    <citation type="submission" date="2019-08" db="EMBL/GenBank/DDBJ databases">
        <title>The genome of the soybean aphid Biotype 1, its phylome, world population structure and adaptation to the North American continent.</title>
        <authorList>
            <person name="Giordano R."/>
            <person name="Donthu R.K."/>
            <person name="Hernandez A.G."/>
            <person name="Wright C.L."/>
            <person name="Zimin A.V."/>
        </authorList>
    </citation>
    <scope>NUCLEOTIDE SEQUENCE [LARGE SCALE GENOMIC DNA]</scope>
    <source>
        <tissue evidence="19">Whole aphids</tissue>
    </source>
</reference>
<dbReference type="CDD" id="cd12198">
    <property type="entry name" value="MELK_C"/>
    <property type="match status" value="1"/>
</dbReference>
<evidence type="ECO:0000256" key="3">
    <source>
        <dbReference type="ARBA" id="ARBA00012513"/>
    </source>
</evidence>
<evidence type="ECO:0000256" key="5">
    <source>
        <dbReference type="ARBA" id="ARBA00022527"/>
    </source>
</evidence>
<dbReference type="PROSITE" id="PS50011">
    <property type="entry name" value="PROTEIN_KINASE_DOM"/>
    <property type="match status" value="1"/>
</dbReference>
<feature type="domain" description="Protein kinase" evidence="17">
    <location>
        <begin position="12"/>
        <end position="264"/>
    </location>
</feature>
<dbReference type="SUPFAM" id="SSF103243">
    <property type="entry name" value="KA1-like"/>
    <property type="match status" value="1"/>
</dbReference>
<keyword evidence="9 15" id="KW-0067">ATP-binding</keyword>
<evidence type="ECO:0000256" key="8">
    <source>
        <dbReference type="ARBA" id="ARBA00022777"/>
    </source>
</evidence>
<dbReference type="PANTHER" id="PTHR24346">
    <property type="entry name" value="MAP/MICROTUBULE AFFINITY-REGULATING KINASE"/>
    <property type="match status" value="1"/>
</dbReference>
<dbReference type="GO" id="GO:0005886">
    <property type="term" value="C:plasma membrane"/>
    <property type="evidence" value="ECO:0007669"/>
    <property type="project" value="UniProtKB-SubCell"/>
</dbReference>
<comment type="similarity">
    <text evidence="2">Belongs to the protein kinase superfamily. CAMK Ser/Thr protein kinase family. SNF1 subfamily.</text>
</comment>
<dbReference type="SMART" id="SM00220">
    <property type="entry name" value="S_TKc"/>
    <property type="match status" value="1"/>
</dbReference>
<dbReference type="GO" id="GO:0005524">
    <property type="term" value="F:ATP binding"/>
    <property type="evidence" value="ECO:0007669"/>
    <property type="project" value="UniProtKB-UniRule"/>
</dbReference>
<keyword evidence="10" id="KW-0446">Lipid-binding</keyword>
<comment type="subcellular location">
    <subcellularLocation>
        <location evidence="1">Cell membrane</location>
        <topology evidence="1">Peripheral membrane protein</topology>
    </subcellularLocation>
</comment>
<dbReference type="PROSITE" id="PS50032">
    <property type="entry name" value="KA1"/>
    <property type="match status" value="1"/>
</dbReference>
<comment type="catalytic activity">
    <reaction evidence="13">
        <text>L-threonyl-[protein] + ATP = O-phospho-L-threonyl-[protein] + ADP + H(+)</text>
        <dbReference type="Rhea" id="RHEA:46608"/>
        <dbReference type="Rhea" id="RHEA-COMP:11060"/>
        <dbReference type="Rhea" id="RHEA-COMP:11605"/>
        <dbReference type="ChEBI" id="CHEBI:15378"/>
        <dbReference type="ChEBI" id="CHEBI:30013"/>
        <dbReference type="ChEBI" id="CHEBI:30616"/>
        <dbReference type="ChEBI" id="CHEBI:61977"/>
        <dbReference type="ChEBI" id="CHEBI:456216"/>
        <dbReference type="EC" id="2.7.11.1"/>
    </reaction>
</comment>
<dbReference type="PANTHER" id="PTHR24346:SF30">
    <property type="entry name" value="MATERNAL EMBRYONIC LEUCINE ZIPPER KINASE"/>
    <property type="match status" value="1"/>
</dbReference>
<keyword evidence="5" id="KW-0723">Serine/threonine-protein kinase</keyword>
<dbReference type="EMBL" id="VYZN01000038">
    <property type="protein sequence ID" value="KAE9532642.1"/>
    <property type="molecule type" value="Genomic_DNA"/>
</dbReference>
<feature type="transmembrane region" description="Helical" evidence="16">
    <location>
        <begin position="701"/>
        <end position="721"/>
    </location>
</feature>
<dbReference type="PROSITE" id="PS00107">
    <property type="entry name" value="PROTEIN_KINASE_ATP"/>
    <property type="match status" value="1"/>
</dbReference>
<evidence type="ECO:0000259" key="17">
    <source>
        <dbReference type="PROSITE" id="PS50011"/>
    </source>
</evidence>
<comment type="catalytic activity">
    <reaction evidence="14">
        <text>L-seryl-[protein] + ATP = O-phospho-L-seryl-[protein] + ADP + H(+)</text>
        <dbReference type="Rhea" id="RHEA:17989"/>
        <dbReference type="Rhea" id="RHEA-COMP:9863"/>
        <dbReference type="Rhea" id="RHEA-COMP:11604"/>
        <dbReference type="ChEBI" id="CHEBI:15378"/>
        <dbReference type="ChEBI" id="CHEBI:29999"/>
        <dbReference type="ChEBI" id="CHEBI:30616"/>
        <dbReference type="ChEBI" id="CHEBI:83421"/>
        <dbReference type="ChEBI" id="CHEBI:456216"/>
        <dbReference type="EC" id="2.7.11.1"/>
    </reaction>
</comment>
<dbReference type="Pfam" id="PF05753">
    <property type="entry name" value="TRAP_beta"/>
    <property type="match status" value="1"/>
</dbReference>
<dbReference type="EC" id="2.7.11.1" evidence="3"/>
<evidence type="ECO:0000256" key="9">
    <source>
        <dbReference type="ARBA" id="ARBA00022840"/>
    </source>
</evidence>
<dbReference type="InterPro" id="IPR028375">
    <property type="entry name" value="KA1/Ssp2_C"/>
</dbReference>
<dbReference type="Pfam" id="PF00069">
    <property type="entry name" value="Pkinase"/>
    <property type="match status" value="1"/>
</dbReference>
<evidence type="ECO:0000259" key="18">
    <source>
        <dbReference type="PROSITE" id="PS50032"/>
    </source>
</evidence>
<dbReference type="FunFam" id="3.30.200.20:FF:000003">
    <property type="entry name" value="Non-specific serine/threonine protein kinase"/>
    <property type="match status" value="1"/>
</dbReference>
<dbReference type="GO" id="GO:0004674">
    <property type="term" value="F:protein serine/threonine kinase activity"/>
    <property type="evidence" value="ECO:0007669"/>
    <property type="project" value="UniProtKB-KW"/>
</dbReference>
<dbReference type="OrthoDB" id="193931at2759"/>
<dbReference type="InterPro" id="IPR000719">
    <property type="entry name" value="Prot_kinase_dom"/>
</dbReference>
<keyword evidence="16" id="KW-0812">Transmembrane</keyword>
<evidence type="ECO:0000256" key="15">
    <source>
        <dbReference type="PROSITE-ProRule" id="PRU10141"/>
    </source>
</evidence>
<dbReference type="InterPro" id="IPR001772">
    <property type="entry name" value="KA1_dom"/>
</dbReference>
<keyword evidence="6" id="KW-0808">Transferase</keyword>
<keyword evidence="8" id="KW-0418">Kinase</keyword>
<feature type="domain" description="KA1" evidence="18">
    <location>
        <begin position="488"/>
        <end position="542"/>
    </location>
</feature>
<keyword evidence="4" id="KW-1003">Cell membrane</keyword>
<gene>
    <name evidence="19" type="ORF">AGLY_009723</name>
</gene>
<comment type="caution">
    <text evidence="19">The sequence shown here is derived from an EMBL/GenBank/DDBJ whole genome shotgun (WGS) entry which is preliminary data.</text>
</comment>
<keyword evidence="20" id="KW-1185">Reference proteome</keyword>
<evidence type="ECO:0000256" key="13">
    <source>
        <dbReference type="ARBA" id="ARBA00047899"/>
    </source>
</evidence>
<dbReference type="Pfam" id="PF02149">
    <property type="entry name" value="KA1"/>
    <property type="match status" value="1"/>
</dbReference>
<dbReference type="InterPro" id="IPR048637">
    <property type="entry name" value="MELK_UBA"/>
</dbReference>
<evidence type="ECO:0000313" key="20">
    <source>
        <dbReference type="Proteomes" id="UP000475862"/>
    </source>
</evidence>
<evidence type="ECO:0000256" key="4">
    <source>
        <dbReference type="ARBA" id="ARBA00022475"/>
    </source>
</evidence>
<keyword evidence="12" id="KW-0131">Cell cycle</keyword>
<dbReference type="GO" id="GO:0008289">
    <property type="term" value="F:lipid binding"/>
    <property type="evidence" value="ECO:0007669"/>
    <property type="project" value="UniProtKB-KW"/>
</dbReference>
<dbReference type="FunFam" id="1.10.510.10:FF:000271">
    <property type="entry name" value="Non-specific serine/threonine protein kinase"/>
    <property type="match status" value="1"/>
</dbReference>
<dbReference type="Gene3D" id="1.10.510.10">
    <property type="entry name" value="Transferase(Phosphotransferase) domain 1"/>
    <property type="match status" value="1"/>
</dbReference>
<evidence type="ECO:0000256" key="16">
    <source>
        <dbReference type="SAM" id="Phobius"/>
    </source>
</evidence>
<dbReference type="InterPro" id="IPR008271">
    <property type="entry name" value="Ser/Thr_kinase_AS"/>
</dbReference>
<feature type="binding site" evidence="15">
    <location>
        <position position="41"/>
    </location>
    <ligand>
        <name>ATP</name>
        <dbReference type="ChEBI" id="CHEBI:30616"/>
    </ligand>
</feature>
<evidence type="ECO:0000256" key="7">
    <source>
        <dbReference type="ARBA" id="ARBA00022741"/>
    </source>
</evidence>
<dbReference type="SUPFAM" id="SSF56112">
    <property type="entry name" value="Protein kinase-like (PK-like)"/>
    <property type="match status" value="1"/>
</dbReference>
<dbReference type="Proteomes" id="UP000475862">
    <property type="component" value="Unassembled WGS sequence"/>
</dbReference>
<dbReference type="InterPro" id="IPR017441">
    <property type="entry name" value="Protein_kinase_ATP_BS"/>
</dbReference>
<evidence type="ECO:0000256" key="1">
    <source>
        <dbReference type="ARBA" id="ARBA00004202"/>
    </source>
</evidence>
<dbReference type="CDD" id="cd14341">
    <property type="entry name" value="UBA_MELK"/>
    <property type="match status" value="1"/>
</dbReference>
<evidence type="ECO:0000256" key="12">
    <source>
        <dbReference type="ARBA" id="ARBA00023306"/>
    </source>
</evidence>
<evidence type="ECO:0000256" key="2">
    <source>
        <dbReference type="ARBA" id="ARBA00006234"/>
    </source>
</evidence>
<dbReference type="Pfam" id="PF21594">
    <property type="entry name" value="UBA_MELK"/>
    <property type="match status" value="1"/>
</dbReference>
<dbReference type="Gene3D" id="3.30.310.80">
    <property type="entry name" value="Kinase associated domain 1, KA1"/>
    <property type="match status" value="1"/>
</dbReference>
<evidence type="ECO:0000256" key="14">
    <source>
        <dbReference type="ARBA" id="ARBA00048679"/>
    </source>
</evidence>
<organism evidence="19 20">
    <name type="scientific">Aphis glycines</name>
    <name type="common">Soybean aphid</name>
    <dbReference type="NCBI Taxonomy" id="307491"/>
    <lineage>
        <taxon>Eukaryota</taxon>
        <taxon>Metazoa</taxon>
        <taxon>Ecdysozoa</taxon>
        <taxon>Arthropoda</taxon>
        <taxon>Hexapoda</taxon>
        <taxon>Insecta</taxon>
        <taxon>Pterygota</taxon>
        <taxon>Neoptera</taxon>
        <taxon>Paraneoptera</taxon>
        <taxon>Hemiptera</taxon>
        <taxon>Sternorrhyncha</taxon>
        <taxon>Aphidomorpha</taxon>
        <taxon>Aphidoidea</taxon>
        <taxon>Aphididae</taxon>
        <taxon>Aphidini</taxon>
        <taxon>Aphis</taxon>
        <taxon>Aphis</taxon>
    </lineage>
</organism>
<dbReference type="GO" id="GO:0035556">
    <property type="term" value="P:intracellular signal transduction"/>
    <property type="evidence" value="ECO:0007669"/>
    <property type="project" value="TreeGrafter"/>
</dbReference>